<sequence length="237" mass="25728">MRALSGLAVFTLAAPASAQEPRPLEKFHWDGLRLNGIIQTKLPHLARLGVTYGGGTAPGAVHAVMVSFGQTASPTQVLNIGYFIGVGVGKENMSTIENKRLGIHGTFEAGRFRASAVTSLQFYQLIGAVLPVFTTTLRPQGTLIRTTHVDLFLGADVNSFNLNTQVGLTLGLRFRDIRIFDRSIDGLLSITEMNAWISVPGHGTLWAAYVEPRLGIVVDLESDKGEPRDRILEYGQL</sequence>
<feature type="signal peptide" evidence="1">
    <location>
        <begin position="1"/>
        <end position="18"/>
    </location>
</feature>
<accession>A9F7B2</accession>
<keyword evidence="3" id="KW-1185">Reference proteome</keyword>
<evidence type="ECO:0000313" key="2">
    <source>
        <dbReference type="EMBL" id="CAN91520.1"/>
    </source>
</evidence>
<dbReference type="KEGG" id="scl:sce1362"/>
<reference evidence="2 3" key="1">
    <citation type="journal article" date="2007" name="Nat. Biotechnol.">
        <title>Complete genome sequence of the myxobacterium Sorangium cellulosum.</title>
        <authorList>
            <person name="Schneiker S."/>
            <person name="Perlova O."/>
            <person name="Kaiser O."/>
            <person name="Gerth K."/>
            <person name="Alici A."/>
            <person name="Altmeyer M.O."/>
            <person name="Bartels D."/>
            <person name="Bekel T."/>
            <person name="Beyer S."/>
            <person name="Bode E."/>
            <person name="Bode H.B."/>
            <person name="Bolten C.J."/>
            <person name="Choudhuri J.V."/>
            <person name="Doss S."/>
            <person name="Elnakady Y.A."/>
            <person name="Frank B."/>
            <person name="Gaigalat L."/>
            <person name="Goesmann A."/>
            <person name="Groeger C."/>
            <person name="Gross F."/>
            <person name="Jelsbak L."/>
            <person name="Jelsbak L."/>
            <person name="Kalinowski J."/>
            <person name="Kegler C."/>
            <person name="Knauber T."/>
            <person name="Konietzny S."/>
            <person name="Kopp M."/>
            <person name="Krause L."/>
            <person name="Krug D."/>
            <person name="Linke B."/>
            <person name="Mahmud T."/>
            <person name="Martinez-Arias R."/>
            <person name="McHardy A.C."/>
            <person name="Merai M."/>
            <person name="Meyer F."/>
            <person name="Mormann S."/>
            <person name="Munoz-Dorado J."/>
            <person name="Perez J."/>
            <person name="Pradella S."/>
            <person name="Rachid S."/>
            <person name="Raddatz G."/>
            <person name="Rosenau F."/>
            <person name="Rueckert C."/>
            <person name="Sasse F."/>
            <person name="Scharfe M."/>
            <person name="Schuster S.C."/>
            <person name="Suen G."/>
            <person name="Treuner-Lange A."/>
            <person name="Velicer G.J."/>
            <person name="Vorholter F.-J."/>
            <person name="Weissman K.J."/>
            <person name="Welch R.D."/>
            <person name="Wenzel S.C."/>
            <person name="Whitworth D.E."/>
            <person name="Wilhelm S."/>
            <person name="Wittmann C."/>
            <person name="Bloecker H."/>
            <person name="Puehler A."/>
            <person name="Mueller R."/>
        </authorList>
    </citation>
    <scope>NUCLEOTIDE SEQUENCE [LARGE SCALE GENOMIC DNA]</scope>
    <source>
        <strain evidence="3">So ce56</strain>
    </source>
</reference>
<keyword evidence="1" id="KW-0732">Signal</keyword>
<evidence type="ECO:0000256" key="1">
    <source>
        <dbReference type="SAM" id="SignalP"/>
    </source>
</evidence>
<protein>
    <submittedName>
        <fullName evidence="2">Secreted protein</fullName>
    </submittedName>
</protein>
<dbReference type="Proteomes" id="UP000002139">
    <property type="component" value="Chromosome"/>
</dbReference>
<dbReference type="EMBL" id="AM746676">
    <property type="protein sequence ID" value="CAN91520.1"/>
    <property type="molecule type" value="Genomic_DNA"/>
</dbReference>
<feature type="chain" id="PRO_5002738574" evidence="1">
    <location>
        <begin position="19"/>
        <end position="237"/>
    </location>
</feature>
<gene>
    <name evidence="2" type="ordered locus">sce1362</name>
</gene>
<organism evidence="2 3">
    <name type="scientific">Sorangium cellulosum (strain So ce56)</name>
    <name type="common">Polyangium cellulosum (strain So ce56)</name>
    <dbReference type="NCBI Taxonomy" id="448385"/>
    <lineage>
        <taxon>Bacteria</taxon>
        <taxon>Pseudomonadati</taxon>
        <taxon>Myxococcota</taxon>
        <taxon>Polyangia</taxon>
        <taxon>Polyangiales</taxon>
        <taxon>Polyangiaceae</taxon>
        <taxon>Sorangium</taxon>
    </lineage>
</organism>
<name>A9F7B2_SORC5</name>
<evidence type="ECO:0000313" key="3">
    <source>
        <dbReference type="Proteomes" id="UP000002139"/>
    </source>
</evidence>
<dbReference type="HOGENOM" id="CLU_1170048_0_0_7"/>
<proteinExistence type="predicted"/>
<dbReference type="AlphaFoldDB" id="A9F7B2"/>